<keyword evidence="1" id="KW-0805">Transcription regulation</keyword>
<evidence type="ECO:0000256" key="1">
    <source>
        <dbReference type="ARBA" id="ARBA00023015"/>
    </source>
</evidence>
<dbReference type="Gene3D" id="1.10.10.10">
    <property type="entry name" value="Winged helix-like DNA-binding domain superfamily/Winged helix DNA-binding domain"/>
    <property type="match status" value="1"/>
</dbReference>
<dbReference type="InterPro" id="IPR036388">
    <property type="entry name" value="WH-like_DNA-bd_sf"/>
</dbReference>
<keyword evidence="2" id="KW-0238">DNA-binding</keyword>
<dbReference type="PANTHER" id="PTHR44688:SF16">
    <property type="entry name" value="DNA-BINDING TRANSCRIPTIONAL ACTIVATOR DEVR_DOSR"/>
    <property type="match status" value="1"/>
</dbReference>
<dbReference type="PROSITE" id="PS50043">
    <property type="entry name" value="HTH_LUXR_2"/>
    <property type="match status" value="1"/>
</dbReference>
<proteinExistence type="predicted"/>
<dbReference type="EMBL" id="AORV01000052">
    <property type="protein sequence ID" value="EMS70559.1"/>
    <property type="molecule type" value="Genomic_DNA"/>
</dbReference>
<dbReference type="PANTHER" id="PTHR44688">
    <property type="entry name" value="DNA-BINDING TRANSCRIPTIONAL ACTIVATOR DEVR_DOSR"/>
    <property type="match status" value="1"/>
</dbReference>
<dbReference type="Pfam" id="PF00196">
    <property type="entry name" value="GerE"/>
    <property type="match status" value="1"/>
</dbReference>
<sequence>MGIKEGMSFSERAIGTNAIALSIKLKKVVYTIPQHHYSDLLKEFFLYAVPLFFKGEVLGYLVLCRLNEKIEIDLKIVTDYTAYKLVNEFKTQMNNSLISSEKTYSLTKKEVEILKLMATGLPDKIIASNQAVSINTVKYHKKFIFKKLDVECTAQAVIKCIKLNLLSIDEIDC</sequence>
<evidence type="ECO:0000256" key="2">
    <source>
        <dbReference type="ARBA" id="ARBA00023125"/>
    </source>
</evidence>
<evidence type="ECO:0000313" key="5">
    <source>
        <dbReference type="EMBL" id="EMS70559.1"/>
    </source>
</evidence>
<dbReference type="STRING" id="1195236.CTER_3687"/>
<organism evidence="5 6">
    <name type="scientific">Ruminiclostridium cellobioparum subsp. termitidis CT1112</name>
    <dbReference type="NCBI Taxonomy" id="1195236"/>
    <lineage>
        <taxon>Bacteria</taxon>
        <taxon>Bacillati</taxon>
        <taxon>Bacillota</taxon>
        <taxon>Clostridia</taxon>
        <taxon>Eubacteriales</taxon>
        <taxon>Oscillospiraceae</taxon>
        <taxon>Ruminiclostridium</taxon>
    </lineage>
</organism>
<feature type="domain" description="HTH luxR-type" evidence="4">
    <location>
        <begin position="99"/>
        <end position="164"/>
    </location>
</feature>
<accession>S0FN48</accession>
<dbReference type="eggNOG" id="COG3284">
    <property type="taxonomic scope" value="Bacteria"/>
</dbReference>
<protein>
    <submittedName>
        <fullName evidence="5">LuxR family transcriptional regulator</fullName>
    </submittedName>
</protein>
<keyword evidence="3" id="KW-0804">Transcription</keyword>
<comment type="caution">
    <text evidence="5">The sequence shown here is derived from an EMBL/GenBank/DDBJ whole genome shotgun (WGS) entry which is preliminary data.</text>
</comment>
<dbReference type="GO" id="GO:0006355">
    <property type="term" value="P:regulation of DNA-templated transcription"/>
    <property type="evidence" value="ECO:0007669"/>
    <property type="project" value="InterPro"/>
</dbReference>
<name>S0FN48_RUMCE</name>
<dbReference type="InterPro" id="IPR000792">
    <property type="entry name" value="Tscrpt_reg_LuxR_C"/>
</dbReference>
<dbReference type="GO" id="GO:0003677">
    <property type="term" value="F:DNA binding"/>
    <property type="evidence" value="ECO:0007669"/>
    <property type="project" value="UniProtKB-KW"/>
</dbReference>
<reference evidence="5 6" key="1">
    <citation type="journal article" date="2013" name="Genome Announc.">
        <title>Draft Genome Sequence of the Cellulolytic, Mesophilic, Anaerobic Bacterium Clostridium termitidis Strain CT1112 (DSM 5398).</title>
        <authorList>
            <person name="Lal S."/>
            <person name="Ramachandran U."/>
            <person name="Zhang X."/>
            <person name="Munir R."/>
            <person name="Sparling R."/>
            <person name="Levin D.B."/>
        </authorList>
    </citation>
    <scope>NUCLEOTIDE SEQUENCE [LARGE SCALE GENOMIC DNA]</scope>
    <source>
        <strain evidence="5 6">CT1112</strain>
    </source>
</reference>
<gene>
    <name evidence="5" type="ORF">CTER_3687</name>
</gene>
<evidence type="ECO:0000313" key="6">
    <source>
        <dbReference type="Proteomes" id="UP000014155"/>
    </source>
</evidence>
<dbReference type="AlphaFoldDB" id="S0FN48"/>
<keyword evidence="6" id="KW-1185">Reference proteome</keyword>
<dbReference type="Proteomes" id="UP000014155">
    <property type="component" value="Unassembled WGS sequence"/>
</dbReference>
<evidence type="ECO:0000259" key="4">
    <source>
        <dbReference type="PROSITE" id="PS50043"/>
    </source>
</evidence>
<evidence type="ECO:0000256" key="3">
    <source>
        <dbReference type="ARBA" id="ARBA00023163"/>
    </source>
</evidence>
<dbReference type="CDD" id="cd06170">
    <property type="entry name" value="LuxR_C_like"/>
    <property type="match status" value="1"/>
</dbReference>
<dbReference type="InterPro" id="IPR016032">
    <property type="entry name" value="Sig_transdc_resp-reg_C-effctor"/>
</dbReference>
<dbReference type="SUPFAM" id="SSF46894">
    <property type="entry name" value="C-terminal effector domain of the bipartite response regulators"/>
    <property type="match status" value="1"/>
</dbReference>
<dbReference type="SMART" id="SM00421">
    <property type="entry name" value="HTH_LUXR"/>
    <property type="match status" value="1"/>
</dbReference>
<dbReference type="PRINTS" id="PR00038">
    <property type="entry name" value="HTHLUXR"/>
</dbReference>
<dbReference type="PATRIC" id="fig|1195236.3.peg.3905"/>
<dbReference type="Gene3D" id="3.30.450.40">
    <property type="match status" value="1"/>
</dbReference>
<dbReference type="InterPro" id="IPR029016">
    <property type="entry name" value="GAF-like_dom_sf"/>
</dbReference>